<gene>
    <name evidence="2" type="ORF">BECKH772A_GA0070896_1001121</name>
    <name evidence="3" type="ORF">BECKH772B_GA0070898_1000923</name>
    <name evidence="4" type="ORF">BECKH772C_GA0070978_1001021</name>
</gene>
<sequence>MPPQTALSPRTEAKKHTQKWPVSPPAEDKILPRVSGKGPSTAASYQVLVRARSVGRPTDAEITLMDQERGKVLE</sequence>
<accession>A0A450UD97</accession>
<name>A0A450UD97_9GAMM</name>
<dbReference type="EMBL" id="CAADFJ010000010">
    <property type="protein sequence ID" value="VFJ97057.1"/>
    <property type="molecule type" value="Genomic_DNA"/>
</dbReference>
<feature type="region of interest" description="Disordered" evidence="1">
    <location>
        <begin position="1"/>
        <end position="41"/>
    </location>
</feature>
<organism evidence="3">
    <name type="scientific">Candidatus Kentrum eta</name>
    <dbReference type="NCBI Taxonomy" id="2126337"/>
    <lineage>
        <taxon>Bacteria</taxon>
        <taxon>Pseudomonadati</taxon>
        <taxon>Pseudomonadota</taxon>
        <taxon>Gammaproteobacteria</taxon>
        <taxon>Candidatus Kentrum</taxon>
    </lineage>
</organism>
<protein>
    <submittedName>
        <fullName evidence="3">Uncharacterized protein</fullName>
    </submittedName>
</protein>
<dbReference type="EMBL" id="CAADFI010000009">
    <property type="protein sequence ID" value="VFJ90411.1"/>
    <property type="molecule type" value="Genomic_DNA"/>
</dbReference>
<reference evidence="3" key="1">
    <citation type="submission" date="2019-02" db="EMBL/GenBank/DDBJ databases">
        <authorList>
            <person name="Gruber-Vodicka R. H."/>
            <person name="Seah K. B. B."/>
        </authorList>
    </citation>
    <scope>NUCLEOTIDE SEQUENCE</scope>
    <source>
        <strain evidence="4">BECK_SA2B12</strain>
        <strain evidence="2">BECK_SA2B15</strain>
        <strain evidence="3">BECK_SA2B20</strain>
    </source>
</reference>
<dbReference type="AlphaFoldDB" id="A0A450UD97"/>
<dbReference type="EMBL" id="CAADFG010000011">
    <property type="protein sequence ID" value="VFJ88856.1"/>
    <property type="molecule type" value="Genomic_DNA"/>
</dbReference>
<evidence type="ECO:0000313" key="4">
    <source>
        <dbReference type="EMBL" id="VFJ97057.1"/>
    </source>
</evidence>
<proteinExistence type="predicted"/>
<evidence type="ECO:0000313" key="3">
    <source>
        <dbReference type="EMBL" id="VFJ90411.1"/>
    </source>
</evidence>
<evidence type="ECO:0000313" key="2">
    <source>
        <dbReference type="EMBL" id="VFJ88856.1"/>
    </source>
</evidence>
<evidence type="ECO:0000256" key="1">
    <source>
        <dbReference type="SAM" id="MobiDB-lite"/>
    </source>
</evidence>